<dbReference type="Gene3D" id="2.30.110.10">
    <property type="entry name" value="Electron Transport, Fmn-binding Protein, Chain A"/>
    <property type="match status" value="1"/>
</dbReference>
<protein>
    <submittedName>
        <fullName evidence="5">Flavin reductase family protein</fullName>
    </submittedName>
</protein>
<evidence type="ECO:0000259" key="4">
    <source>
        <dbReference type="SMART" id="SM00903"/>
    </source>
</evidence>
<dbReference type="SMART" id="SM00903">
    <property type="entry name" value="Flavin_Reduct"/>
    <property type="match status" value="1"/>
</dbReference>
<sequence>MKKSIGAKTILYPTPVLIVGTYDKNGKPNAMTAAWGGICCSSPPCVTVSLRKATYSYNCLVASGAYTLSIPSETYVEAADYLGMASGKTEDKFKTAGLTPVKSDQVNAPYVKEFPLILECRLIHTLEIGLHTQFVGEIVDIKADESVLAENGMPDIEKMKPILYAPAEKAYFSVGKKIGDAFSTGKRLK</sequence>
<comment type="similarity">
    <text evidence="3">Belongs to the flavoredoxin family.</text>
</comment>
<dbReference type="SUPFAM" id="SSF50475">
    <property type="entry name" value="FMN-binding split barrel"/>
    <property type="match status" value="1"/>
</dbReference>
<dbReference type="AlphaFoldDB" id="A0A931G7Q7"/>
<name>A0A931G7Q7_9BACT</name>
<accession>A0A931G7Q7</accession>
<dbReference type="GO" id="GO:0010181">
    <property type="term" value="F:FMN binding"/>
    <property type="evidence" value="ECO:0007669"/>
    <property type="project" value="InterPro"/>
</dbReference>
<organism evidence="5 6">
    <name type="scientific">Desulfotignum balticum</name>
    <dbReference type="NCBI Taxonomy" id="115781"/>
    <lineage>
        <taxon>Bacteria</taxon>
        <taxon>Pseudomonadati</taxon>
        <taxon>Thermodesulfobacteriota</taxon>
        <taxon>Desulfobacteria</taxon>
        <taxon>Desulfobacterales</taxon>
        <taxon>Desulfobacteraceae</taxon>
        <taxon>Desulfotignum</taxon>
    </lineage>
</organism>
<evidence type="ECO:0000313" key="6">
    <source>
        <dbReference type="Proteomes" id="UP000706172"/>
    </source>
</evidence>
<dbReference type="Pfam" id="PF01613">
    <property type="entry name" value="Flavin_Reduct"/>
    <property type="match status" value="1"/>
</dbReference>
<gene>
    <name evidence="5" type="ORF">H0S81_02765</name>
</gene>
<feature type="domain" description="Flavin reductase like" evidence="4">
    <location>
        <begin position="9"/>
        <end position="164"/>
    </location>
</feature>
<dbReference type="EMBL" id="JACCQK010000119">
    <property type="protein sequence ID" value="MBG0778833.1"/>
    <property type="molecule type" value="Genomic_DNA"/>
</dbReference>
<dbReference type="PANTHER" id="PTHR43567">
    <property type="entry name" value="FLAVOREDOXIN-RELATED-RELATED"/>
    <property type="match status" value="1"/>
</dbReference>
<evidence type="ECO:0000256" key="3">
    <source>
        <dbReference type="ARBA" id="ARBA00038054"/>
    </source>
</evidence>
<keyword evidence="2" id="KW-0285">Flavoprotein</keyword>
<dbReference type="GO" id="GO:0016646">
    <property type="term" value="F:oxidoreductase activity, acting on the CH-NH group of donors, NAD or NADP as acceptor"/>
    <property type="evidence" value="ECO:0007669"/>
    <property type="project" value="UniProtKB-ARBA"/>
</dbReference>
<dbReference type="Proteomes" id="UP000706172">
    <property type="component" value="Unassembled WGS sequence"/>
</dbReference>
<proteinExistence type="inferred from homology"/>
<reference evidence="5" key="1">
    <citation type="submission" date="2020-07" db="EMBL/GenBank/DDBJ databases">
        <title>Severe corrosion of carbon steel in oil field produced water can be linked to methanogenic archaea containing a special type of NiFe hydrogenase.</title>
        <authorList>
            <person name="Lahme S."/>
            <person name="Mand J."/>
            <person name="Longwell J."/>
            <person name="Smith R."/>
            <person name="Enning D."/>
        </authorList>
    </citation>
    <scope>NUCLEOTIDE SEQUENCE</scope>
    <source>
        <strain evidence="5">MIC098Bin6</strain>
    </source>
</reference>
<dbReference type="InterPro" id="IPR012349">
    <property type="entry name" value="Split_barrel_FMN-bd"/>
</dbReference>
<evidence type="ECO:0000313" key="5">
    <source>
        <dbReference type="EMBL" id="MBG0778833.1"/>
    </source>
</evidence>
<comment type="caution">
    <text evidence="5">The sequence shown here is derived from an EMBL/GenBank/DDBJ whole genome shotgun (WGS) entry which is preliminary data.</text>
</comment>
<evidence type="ECO:0000256" key="2">
    <source>
        <dbReference type="ARBA" id="ARBA00022630"/>
    </source>
</evidence>
<dbReference type="InterPro" id="IPR052174">
    <property type="entry name" value="Flavoredoxin"/>
</dbReference>
<comment type="cofactor">
    <cofactor evidence="1">
        <name>FMN</name>
        <dbReference type="ChEBI" id="CHEBI:58210"/>
    </cofactor>
</comment>
<evidence type="ECO:0000256" key="1">
    <source>
        <dbReference type="ARBA" id="ARBA00001917"/>
    </source>
</evidence>
<dbReference type="PANTHER" id="PTHR43567:SF1">
    <property type="entry name" value="FLAVOREDOXIN"/>
    <property type="match status" value="1"/>
</dbReference>
<dbReference type="InterPro" id="IPR002563">
    <property type="entry name" value="Flavin_Rdtase-like_dom"/>
</dbReference>